<gene>
    <name evidence="2" type="ORF">A3H40_04080</name>
</gene>
<name>A0A1F5N433_9BACT</name>
<evidence type="ECO:0000259" key="1">
    <source>
        <dbReference type="Pfam" id="PF00535"/>
    </source>
</evidence>
<dbReference type="AlphaFoldDB" id="A0A1F5N433"/>
<dbReference type="PANTHER" id="PTHR43630">
    <property type="entry name" value="POLY-BETA-1,6-N-ACETYL-D-GLUCOSAMINE SYNTHASE"/>
    <property type="match status" value="1"/>
</dbReference>
<protein>
    <recommendedName>
        <fullName evidence="1">Glycosyltransferase 2-like domain-containing protein</fullName>
    </recommendedName>
</protein>
<dbReference type="SUPFAM" id="SSF53448">
    <property type="entry name" value="Nucleotide-diphospho-sugar transferases"/>
    <property type="match status" value="1"/>
</dbReference>
<dbReference type="Pfam" id="PF00535">
    <property type="entry name" value="Glycos_transf_2"/>
    <property type="match status" value="1"/>
</dbReference>
<dbReference type="STRING" id="1797794.A3H40_04080"/>
<proteinExistence type="predicted"/>
<sequence length="257" mass="30061">MQKISVALAVFNEEDNLRNCLESVKAFAWEIIIVDGGSTDKTLDVAKKFGAKVILANNPIVFHINKNIAIDAAIGDWILQLDADEIVTDELRKEIIEKILEKPDVNGYWIPRRNFFMGRFLIKGGQYPDYTLRLYRRGKGRLPAKDVHEQAEVEGKVGYLKNDLLHLRDKSFSTYMERFNRYTELLAYQLKESGVGRNIFFLIEYIFIKPTYWFLKIYIRHRGYVDGFPGFTFALFSSLRFSVAYIKFWIHYENSNK</sequence>
<feature type="domain" description="Glycosyltransferase 2-like" evidence="1">
    <location>
        <begin position="5"/>
        <end position="114"/>
    </location>
</feature>
<dbReference type="EMBL" id="MFDV01000008">
    <property type="protein sequence ID" value="OGE72394.1"/>
    <property type="molecule type" value="Genomic_DNA"/>
</dbReference>
<dbReference type="Gene3D" id="3.90.550.10">
    <property type="entry name" value="Spore Coat Polysaccharide Biosynthesis Protein SpsA, Chain A"/>
    <property type="match status" value="1"/>
</dbReference>
<dbReference type="Proteomes" id="UP000177057">
    <property type="component" value="Unassembled WGS sequence"/>
</dbReference>
<evidence type="ECO:0000313" key="3">
    <source>
        <dbReference type="Proteomes" id="UP000177057"/>
    </source>
</evidence>
<dbReference type="PANTHER" id="PTHR43630:SF2">
    <property type="entry name" value="GLYCOSYLTRANSFERASE"/>
    <property type="match status" value="1"/>
</dbReference>
<dbReference type="CDD" id="cd02511">
    <property type="entry name" value="Beta4Glucosyltransferase"/>
    <property type="match status" value="1"/>
</dbReference>
<accession>A0A1F5N433</accession>
<dbReference type="InterPro" id="IPR029044">
    <property type="entry name" value="Nucleotide-diphossugar_trans"/>
</dbReference>
<reference evidence="2 3" key="1">
    <citation type="journal article" date="2016" name="Nat. Commun.">
        <title>Thousands of microbial genomes shed light on interconnected biogeochemical processes in an aquifer system.</title>
        <authorList>
            <person name="Anantharaman K."/>
            <person name="Brown C.T."/>
            <person name="Hug L.A."/>
            <person name="Sharon I."/>
            <person name="Castelle C.J."/>
            <person name="Probst A.J."/>
            <person name="Thomas B.C."/>
            <person name="Singh A."/>
            <person name="Wilkins M.J."/>
            <person name="Karaoz U."/>
            <person name="Brodie E.L."/>
            <person name="Williams K.H."/>
            <person name="Hubbard S.S."/>
            <person name="Banfield J.F."/>
        </authorList>
    </citation>
    <scope>NUCLEOTIDE SEQUENCE [LARGE SCALE GENOMIC DNA]</scope>
</reference>
<comment type="caution">
    <text evidence="2">The sequence shown here is derived from an EMBL/GenBank/DDBJ whole genome shotgun (WGS) entry which is preliminary data.</text>
</comment>
<evidence type="ECO:0000313" key="2">
    <source>
        <dbReference type="EMBL" id="OGE72394.1"/>
    </source>
</evidence>
<dbReference type="InterPro" id="IPR001173">
    <property type="entry name" value="Glyco_trans_2-like"/>
</dbReference>
<organism evidence="2 3">
    <name type="scientific">Candidatus Daviesbacteria bacterium RIFCSPLOWO2_02_FULL_38_15</name>
    <dbReference type="NCBI Taxonomy" id="1797794"/>
    <lineage>
        <taxon>Bacteria</taxon>
        <taxon>Candidatus Daviesiibacteriota</taxon>
    </lineage>
</organism>